<protein>
    <submittedName>
        <fullName evidence="1">Uncharacterized protein</fullName>
    </submittedName>
</protein>
<proteinExistence type="predicted"/>
<sequence length="88" mass="9827">MAPWRLHPCRAGCILYLICNQMLGTCRFQWLVLTLLHVTFYPSSHSALFVPSSLFSTRGEASVPLESCLLRVSPLCGWSQASSSYGQF</sequence>
<name>A0ACC0CRW9_9PEZI</name>
<reference evidence="1 2" key="1">
    <citation type="journal article" date="2022" name="New Phytol.">
        <title>Ecological generalism drives hyperdiversity of secondary metabolite gene clusters in xylarialean endophytes.</title>
        <authorList>
            <person name="Franco M.E.E."/>
            <person name="Wisecaver J.H."/>
            <person name="Arnold A.E."/>
            <person name="Ju Y.M."/>
            <person name="Slot J.C."/>
            <person name="Ahrendt S."/>
            <person name="Moore L.P."/>
            <person name="Eastman K.E."/>
            <person name="Scott K."/>
            <person name="Konkel Z."/>
            <person name="Mondo S.J."/>
            <person name="Kuo A."/>
            <person name="Hayes R.D."/>
            <person name="Haridas S."/>
            <person name="Andreopoulos B."/>
            <person name="Riley R."/>
            <person name="LaButti K."/>
            <person name="Pangilinan J."/>
            <person name="Lipzen A."/>
            <person name="Amirebrahimi M."/>
            <person name="Yan J."/>
            <person name="Adam C."/>
            <person name="Keymanesh K."/>
            <person name="Ng V."/>
            <person name="Louie K."/>
            <person name="Northen T."/>
            <person name="Drula E."/>
            <person name="Henrissat B."/>
            <person name="Hsieh H.M."/>
            <person name="Youens-Clark K."/>
            <person name="Lutzoni F."/>
            <person name="Miadlikowska J."/>
            <person name="Eastwood D.C."/>
            <person name="Hamelin R.C."/>
            <person name="Grigoriev I.V."/>
            <person name="U'Ren J.M."/>
        </authorList>
    </citation>
    <scope>NUCLEOTIDE SEQUENCE [LARGE SCALE GENOMIC DNA]</scope>
    <source>
        <strain evidence="1 2">ER1909</strain>
    </source>
</reference>
<keyword evidence="2" id="KW-1185">Reference proteome</keyword>
<gene>
    <name evidence="1" type="ORF">F4821DRAFT_197100</name>
</gene>
<organism evidence="1 2">
    <name type="scientific">Hypoxylon rubiginosum</name>
    <dbReference type="NCBI Taxonomy" id="110542"/>
    <lineage>
        <taxon>Eukaryota</taxon>
        <taxon>Fungi</taxon>
        <taxon>Dikarya</taxon>
        <taxon>Ascomycota</taxon>
        <taxon>Pezizomycotina</taxon>
        <taxon>Sordariomycetes</taxon>
        <taxon>Xylariomycetidae</taxon>
        <taxon>Xylariales</taxon>
        <taxon>Hypoxylaceae</taxon>
        <taxon>Hypoxylon</taxon>
    </lineage>
</organism>
<dbReference type="Proteomes" id="UP001497680">
    <property type="component" value="Unassembled WGS sequence"/>
</dbReference>
<dbReference type="EMBL" id="MU394357">
    <property type="protein sequence ID" value="KAI6083141.1"/>
    <property type="molecule type" value="Genomic_DNA"/>
</dbReference>
<accession>A0ACC0CRW9</accession>
<evidence type="ECO:0000313" key="2">
    <source>
        <dbReference type="Proteomes" id="UP001497680"/>
    </source>
</evidence>
<evidence type="ECO:0000313" key="1">
    <source>
        <dbReference type="EMBL" id="KAI6083141.1"/>
    </source>
</evidence>
<comment type="caution">
    <text evidence="1">The sequence shown here is derived from an EMBL/GenBank/DDBJ whole genome shotgun (WGS) entry which is preliminary data.</text>
</comment>